<evidence type="ECO:0000313" key="10">
    <source>
        <dbReference type="Proteomes" id="UP000294575"/>
    </source>
</evidence>
<comment type="caution">
    <text evidence="9">The sequence shown here is derived from an EMBL/GenBank/DDBJ whole genome shotgun (WGS) entry which is preliminary data.</text>
</comment>
<dbReference type="EMBL" id="SNYK01000012">
    <property type="protein sequence ID" value="TDQ36503.1"/>
    <property type="molecule type" value="Genomic_DNA"/>
</dbReference>
<evidence type="ECO:0000256" key="6">
    <source>
        <dbReference type="RuleBase" id="RU004057"/>
    </source>
</evidence>
<keyword evidence="5 7" id="KW-0472">Membrane</keyword>
<evidence type="ECO:0000256" key="5">
    <source>
        <dbReference type="ARBA" id="ARBA00023136"/>
    </source>
</evidence>
<evidence type="ECO:0000313" key="9">
    <source>
        <dbReference type="EMBL" id="TDQ36503.1"/>
    </source>
</evidence>
<accession>A0A4R6TW82</accession>
<dbReference type="Pfam" id="PF01618">
    <property type="entry name" value="MotA_ExbB"/>
    <property type="match status" value="1"/>
</dbReference>
<dbReference type="GO" id="GO:0005886">
    <property type="term" value="C:plasma membrane"/>
    <property type="evidence" value="ECO:0007669"/>
    <property type="project" value="UniProtKB-SubCell"/>
</dbReference>
<keyword evidence="4 7" id="KW-1133">Transmembrane helix</keyword>
<feature type="transmembrane region" description="Helical" evidence="7">
    <location>
        <begin position="135"/>
        <end position="153"/>
    </location>
</feature>
<evidence type="ECO:0000256" key="3">
    <source>
        <dbReference type="ARBA" id="ARBA00022692"/>
    </source>
</evidence>
<feature type="domain" description="MotA/TolQ/ExbB proton channel" evidence="8">
    <location>
        <begin position="88"/>
        <end position="158"/>
    </location>
</feature>
<feature type="transmembrane region" description="Helical" evidence="7">
    <location>
        <begin position="98"/>
        <end position="115"/>
    </location>
</feature>
<organism evidence="9 10">
    <name type="scientific">Thiopseudomonas denitrificans</name>
    <dbReference type="NCBI Taxonomy" id="1501432"/>
    <lineage>
        <taxon>Bacteria</taxon>
        <taxon>Pseudomonadati</taxon>
        <taxon>Pseudomonadota</taxon>
        <taxon>Gammaproteobacteria</taxon>
        <taxon>Pseudomonadales</taxon>
        <taxon>Pseudomonadaceae</taxon>
        <taxon>Thiopseudomonas</taxon>
    </lineage>
</organism>
<keyword evidence="6" id="KW-0653">Protein transport</keyword>
<proteinExistence type="inferred from homology"/>
<sequence length="176" mass="19612">MNIFQIETLMAEVSQVLMFPVLLLILALFVYAVYAMGQFASLYSVRKKNAAAYRQGLKAGEARWVLGYPLHNFFVKNKSACEDELEIEALRQLENLRVVTRIAPMLGLIATMIPMGPALKSLADGNIQGISENLIIAFAAVIWGLAIASLTFWPASVKKRWLASELVNIRKLRQGE</sequence>
<dbReference type="OrthoDB" id="3178152at2"/>
<reference evidence="9 10" key="1">
    <citation type="submission" date="2019-03" db="EMBL/GenBank/DDBJ databases">
        <title>Genomic Encyclopedia of Type Strains, Phase IV (KMG-IV): sequencing the most valuable type-strain genomes for metagenomic binning, comparative biology and taxonomic classification.</title>
        <authorList>
            <person name="Goeker M."/>
        </authorList>
    </citation>
    <scope>NUCLEOTIDE SEQUENCE [LARGE SCALE GENOMIC DNA]</scope>
    <source>
        <strain evidence="9 10">DSM 28679</strain>
    </source>
</reference>
<evidence type="ECO:0000259" key="8">
    <source>
        <dbReference type="Pfam" id="PF01618"/>
    </source>
</evidence>
<protein>
    <submittedName>
        <fullName evidence="9">Outer membrane transport energization protein ExbB</fullName>
    </submittedName>
</protein>
<keyword evidence="3 7" id="KW-0812">Transmembrane</keyword>
<keyword evidence="6" id="KW-0813">Transport</keyword>
<dbReference type="Proteomes" id="UP000294575">
    <property type="component" value="Unassembled WGS sequence"/>
</dbReference>
<evidence type="ECO:0000256" key="4">
    <source>
        <dbReference type="ARBA" id="ARBA00022989"/>
    </source>
</evidence>
<evidence type="ECO:0000256" key="1">
    <source>
        <dbReference type="ARBA" id="ARBA00004651"/>
    </source>
</evidence>
<dbReference type="AlphaFoldDB" id="A0A4R6TW82"/>
<comment type="similarity">
    <text evidence="6">Belongs to the exbB/tolQ family.</text>
</comment>
<keyword evidence="10" id="KW-1185">Reference proteome</keyword>
<dbReference type="RefSeq" id="WP_101496045.1">
    <property type="nucleotide sequence ID" value="NZ_LNJZ01000003.1"/>
</dbReference>
<gene>
    <name evidence="9" type="ORF">DFQ45_11250</name>
</gene>
<evidence type="ECO:0000256" key="2">
    <source>
        <dbReference type="ARBA" id="ARBA00022475"/>
    </source>
</evidence>
<comment type="subcellular location">
    <subcellularLocation>
        <location evidence="1">Cell membrane</location>
        <topology evidence="1">Multi-pass membrane protein</topology>
    </subcellularLocation>
    <subcellularLocation>
        <location evidence="6">Membrane</location>
        <topology evidence="6">Multi-pass membrane protein</topology>
    </subcellularLocation>
</comment>
<keyword evidence="2" id="KW-1003">Cell membrane</keyword>
<evidence type="ECO:0000256" key="7">
    <source>
        <dbReference type="SAM" id="Phobius"/>
    </source>
</evidence>
<dbReference type="InterPro" id="IPR002898">
    <property type="entry name" value="MotA_ExbB_proton_chnl"/>
</dbReference>
<dbReference type="GO" id="GO:0015031">
    <property type="term" value="P:protein transport"/>
    <property type="evidence" value="ECO:0007669"/>
    <property type="project" value="UniProtKB-KW"/>
</dbReference>
<name>A0A4R6TW82_9GAMM</name>
<feature type="transmembrane region" description="Helical" evidence="7">
    <location>
        <begin position="17"/>
        <end position="37"/>
    </location>
</feature>